<dbReference type="EMBL" id="DF196780">
    <property type="protein sequence ID" value="GAC75036.1"/>
    <property type="molecule type" value="Genomic_DNA"/>
</dbReference>
<evidence type="ECO:0000313" key="3">
    <source>
        <dbReference type="Proteomes" id="UP000011976"/>
    </source>
</evidence>
<feature type="compositionally biased region" description="Low complexity" evidence="1">
    <location>
        <begin position="1"/>
        <end position="16"/>
    </location>
</feature>
<feature type="compositionally biased region" description="Low complexity" evidence="1">
    <location>
        <begin position="307"/>
        <end position="318"/>
    </location>
</feature>
<reference evidence="3" key="1">
    <citation type="journal article" date="2013" name="Genome Announc.">
        <title>Genome sequence of the basidiomycetous yeast Pseudozyma antarctica T-34, a producer of the glycolipid biosurfactants mannosylerythritol lipids.</title>
        <authorList>
            <person name="Morita T."/>
            <person name="Koike H."/>
            <person name="Koyama Y."/>
            <person name="Hagiwara H."/>
            <person name="Ito E."/>
            <person name="Fukuoka T."/>
            <person name="Imura T."/>
            <person name="Machida M."/>
            <person name="Kitamoto D."/>
        </authorList>
    </citation>
    <scope>NUCLEOTIDE SEQUENCE [LARGE SCALE GENOMIC DNA]</scope>
    <source>
        <strain evidence="3">T-34</strain>
    </source>
</reference>
<organism evidence="2 3">
    <name type="scientific">Pseudozyma antarctica (strain T-34)</name>
    <name type="common">Yeast</name>
    <name type="synonym">Candida antarctica</name>
    <dbReference type="NCBI Taxonomy" id="1151754"/>
    <lineage>
        <taxon>Eukaryota</taxon>
        <taxon>Fungi</taxon>
        <taxon>Dikarya</taxon>
        <taxon>Basidiomycota</taxon>
        <taxon>Ustilaginomycotina</taxon>
        <taxon>Ustilaginomycetes</taxon>
        <taxon>Ustilaginales</taxon>
        <taxon>Ustilaginaceae</taxon>
        <taxon>Moesziomyces</taxon>
    </lineage>
</organism>
<feature type="region of interest" description="Disordered" evidence="1">
    <location>
        <begin position="299"/>
        <end position="322"/>
    </location>
</feature>
<dbReference type="AlphaFoldDB" id="M9LQT5"/>
<dbReference type="Proteomes" id="UP000011976">
    <property type="component" value="Unassembled WGS sequence"/>
</dbReference>
<accession>M9LQT5</accession>
<feature type="region of interest" description="Disordered" evidence="1">
    <location>
        <begin position="1"/>
        <end position="25"/>
    </location>
</feature>
<feature type="region of interest" description="Disordered" evidence="1">
    <location>
        <begin position="161"/>
        <end position="182"/>
    </location>
</feature>
<evidence type="ECO:0000313" key="2">
    <source>
        <dbReference type="EMBL" id="GAC75036.1"/>
    </source>
</evidence>
<proteinExistence type="predicted"/>
<sequence>MPPSPKKSSSSSNPAPRRSRAPWEGRSEMRAWWERCRNAASKPQAAGRAHLVILARPPISTISPSPSGFAAATASHHARPVPTARRVMKLTKSAVQLAAARPLLPSSSTTARGKGARLRHGHRSLDHPRLHHARPATSLAPRQRIEQHSLTRPQLLSLLLSESPSEPSGSGQPGHRPQGISDHEYKTRVGKACRVIVESLPDFMHKGVVDLDDLECDHHGSAQSDSASSKGPLAAVRSRWSAAKGLLPMLSPFLGQSLLRRAAPTHASPSHASQPGEVFDSLYHPSIAFEFRPPLPHIGIGKDGPSDVESSSSVSNVRHSGDVRDLASLDADEPHSRGGPTICFNGRTMYVASSHLLRHALSALFHHTELHLESARFEGRSRSGTLLGSRSFIHQRSEAEGPTHGSEPERLIVRLRFEGISRVSSHPHTYTVIFRYEFDRNTGMIIRHVVDNIQPVPGSKVWAGLTNAWGNLSPCGAAGAGTPGGGGPAACSAHNASKTAP</sequence>
<dbReference type="STRING" id="1151754.M9LQT5"/>
<evidence type="ECO:0000256" key="1">
    <source>
        <dbReference type="SAM" id="MobiDB-lite"/>
    </source>
</evidence>
<feature type="region of interest" description="Disordered" evidence="1">
    <location>
        <begin position="101"/>
        <end position="148"/>
    </location>
</feature>
<feature type="region of interest" description="Disordered" evidence="1">
    <location>
        <begin position="481"/>
        <end position="501"/>
    </location>
</feature>
<feature type="compositionally biased region" description="Low complexity" evidence="1">
    <location>
        <begin position="161"/>
        <end position="170"/>
    </location>
</feature>
<name>M9LQT5_PSEA3</name>
<protein>
    <submittedName>
        <fullName evidence="2">Uncharacterized protein</fullName>
    </submittedName>
</protein>
<gene>
    <name evidence="2" type="ORF">PANT_14d00007</name>
</gene>
<dbReference type="OrthoDB" id="1099063at2759"/>